<protein>
    <submittedName>
        <fullName evidence="2">Uncharacterized protein</fullName>
    </submittedName>
</protein>
<feature type="region of interest" description="Disordered" evidence="1">
    <location>
        <begin position="628"/>
        <end position="650"/>
    </location>
</feature>
<organism evidence="2">
    <name type="scientific">Dichomitus squalens</name>
    <dbReference type="NCBI Taxonomy" id="114155"/>
    <lineage>
        <taxon>Eukaryota</taxon>
        <taxon>Fungi</taxon>
        <taxon>Dikarya</taxon>
        <taxon>Basidiomycota</taxon>
        <taxon>Agaricomycotina</taxon>
        <taxon>Agaricomycetes</taxon>
        <taxon>Polyporales</taxon>
        <taxon>Polyporaceae</taxon>
        <taxon>Dichomitus</taxon>
    </lineage>
</organism>
<evidence type="ECO:0000313" key="2">
    <source>
        <dbReference type="EMBL" id="TBU27574.1"/>
    </source>
</evidence>
<name>A0A4Q9MJ48_9APHY</name>
<accession>A0A4Q9MJ48</accession>
<proteinExistence type="predicted"/>
<dbReference type="OrthoDB" id="2756654at2759"/>
<dbReference type="AlphaFoldDB" id="A0A4Q9MJ48"/>
<evidence type="ECO:0000256" key="1">
    <source>
        <dbReference type="SAM" id="MobiDB-lite"/>
    </source>
</evidence>
<dbReference type="EMBL" id="ML143431">
    <property type="protein sequence ID" value="TBU27574.1"/>
    <property type="molecule type" value="Genomic_DNA"/>
</dbReference>
<reference evidence="2" key="1">
    <citation type="submission" date="2019-01" db="EMBL/GenBank/DDBJ databases">
        <title>Draft genome sequences of three monokaryotic isolates of the white-rot basidiomycete fungus Dichomitus squalens.</title>
        <authorList>
            <consortium name="DOE Joint Genome Institute"/>
            <person name="Lopez S.C."/>
            <person name="Andreopoulos B."/>
            <person name="Pangilinan J."/>
            <person name="Lipzen A."/>
            <person name="Riley R."/>
            <person name="Ahrendt S."/>
            <person name="Ng V."/>
            <person name="Barry K."/>
            <person name="Daum C."/>
            <person name="Grigoriev I.V."/>
            <person name="Hilden K.S."/>
            <person name="Makela M.R."/>
            <person name="de Vries R.P."/>
        </authorList>
    </citation>
    <scope>NUCLEOTIDE SEQUENCE [LARGE SCALE GENOMIC DNA]</scope>
    <source>
        <strain evidence="2">OM18370.1</strain>
    </source>
</reference>
<sequence>MYGSDLQWVVNFLPQRLLTIIPSSIWKAYVVIVNQGDTWLKVPEDELGIAGWILYGYQLYCHFLRPTPTAPYRHNERNTPALIDGWKVARLNSFKTKTTDLSGDWVFAHPKILQAMASAFATAPGKDFFVKTSLKQIAKSHCWPASAYLELAAYQLRGFVDAPWRSWNSYLDTDNSEAVISLKTLTVNSFLAMEVAEWPFFWMDHTLPLEERIEATNKIIASLHSLDSDAPDEIRWLFEASQNSFKVMELYDNKDKNKDQDTPILWMEFFKNISLRDGFLHIAQVVYLLIWILMGPKYCATMTTSSGVKKTPGQLRWSKCPDAIILRYLEFARRTKTAQQEHQHAYTDYTTPDTHTVDLIYAEACKEHLEKLYQSAAFLLKNGTKMAAQLREDLGDWLSEDPANYPTSNLYGNLHLIMTLHHLHNLQCYVKLHDLQHLNLSLSASNSTTVYCSWSSEAPTESYLYVFTISTSDLTSSQAYAEIHPVDIRAWQQGLQQNQMLDDQVAESSGAVNDEHINVEIEDMGIELTSDEVAKSNDVAEEQPQQSTIQLPSYSAHETRWYALSYEERQNVIDTTINTHFSPEVATELQSAYYDIVQLAVKVKNQYGEGPDGALQVVSSMQSLVGAGLDELGGSQSNGDNEEEDGAVAM</sequence>
<gene>
    <name evidence="2" type="ORF">BD311DRAFT_778908</name>
</gene>
<feature type="compositionally biased region" description="Acidic residues" evidence="1">
    <location>
        <begin position="640"/>
        <end position="650"/>
    </location>
</feature>
<dbReference type="Proteomes" id="UP000292957">
    <property type="component" value="Unassembled WGS sequence"/>
</dbReference>